<evidence type="ECO:0000256" key="1">
    <source>
        <dbReference type="SAM" id="MobiDB-lite"/>
    </source>
</evidence>
<feature type="compositionally biased region" description="Acidic residues" evidence="1">
    <location>
        <begin position="86"/>
        <end position="99"/>
    </location>
</feature>
<sequence>MASSESMDDSFRGRVEKVFGSLASTKSLAPESSMWSLTDEEVERREWRRGKDTSDREDMPCSSSFDEFLKKEKRYLRRNLRRELEEGRDDLDDDDGGDEQSDRSFRGGNDERDEWEIRSSIGLDSTLDHEEEEDEYDKVATGRENAGDRLFMGDVTHHGSYLNAHNVLPSSLHGTTEDMRANHVAAIIRLNEDEAEAQKNDSVHVHDPEVKEQHVEAAKDCNQLRPILKRKDNNAVSRPQKRVRFDPGCKYDSEDALEKSLGNPLSEATVSDDESLIAHHASSVPDYLLNPSRYTRYSFDSTSEFDEESNAQACMDFLSQVKMSEQSKSGFESAEYSANLPKSITFIPKKKARDAKAVSEGEEVLKQNEEEDHKQSLHGTGFPVGIAAGEAQHEVSAMEEEEAEINVAAGRSASFQKPGRSYRTKPRSDDHEF</sequence>
<dbReference type="Pfam" id="PF15264">
    <property type="entry name" value="TSSC4"/>
    <property type="match status" value="1"/>
</dbReference>
<dbReference type="InterPro" id="IPR029338">
    <property type="entry name" value="TSSC4"/>
</dbReference>
<gene>
    <name evidence="2" type="ORF">CJ030_MR7G005490</name>
</gene>
<dbReference type="PANTHER" id="PTHR13445">
    <property type="entry name" value="TUMOR SUPPRESSING SUBTRANSFERABLE CANDIDATE 4 TSSC4"/>
    <property type="match status" value="1"/>
</dbReference>
<evidence type="ECO:0000313" key="3">
    <source>
        <dbReference type="Proteomes" id="UP000516437"/>
    </source>
</evidence>
<organism evidence="2 3">
    <name type="scientific">Morella rubra</name>
    <name type="common">Chinese bayberry</name>
    <dbReference type="NCBI Taxonomy" id="262757"/>
    <lineage>
        <taxon>Eukaryota</taxon>
        <taxon>Viridiplantae</taxon>
        <taxon>Streptophyta</taxon>
        <taxon>Embryophyta</taxon>
        <taxon>Tracheophyta</taxon>
        <taxon>Spermatophyta</taxon>
        <taxon>Magnoliopsida</taxon>
        <taxon>eudicotyledons</taxon>
        <taxon>Gunneridae</taxon>
        <taxon>Pentapetalae</taxon>
        <taxon>rosids</taxon>
        <taxon>fabids</taxon>
        <taxon>Fagales</taxon>
        <taxon>Myricaceae</taxon>
        <taxon>Morella</taxon>
    </lineage>
</organism>
<name>A0A6A1V4G9_9ROSI</name>
<feature type="region of interest" description="Disordered" evidence="1">
    <location>
        <begin position="27"/>
        <end position="63"/>
    </location>
</feature>
<accession>A0A6A1V4G9</accession>
<comment type="caution">
    <text evidence="2">The sequence shown here is derived from an EMBL/GenBank/DDBJ whole genome shotgun (WGS) entry which is preliminary data.</text>
</comment>
<feature type="compositionally biased region" description="Basic and acidic residues" evidence="1">
    <location>
        <begin position="100"/>
        <end position="110"/>
    </location>
</feature>
<proteinExistence type="predicted"/>
<evidence type="ECO:0000313" key="2">
    <source>
        <dbReference type="EMBL" id="KAB1207702.1"/>
    </source>
</evidence>
<dbReference type="Proteomes" id="UP000516437">
    <property type="component" value="Chromosome 7"/>
</dbReference>
<feature type="compositionally biased region" description="Basic and acidic residues" evidence="1">
    <location>
        <begin position="358"/>
        <end position="375"/>
    </location>
</feature>
<reference evidence="2 3" key="1">
    <citation type="journal article" date="2019" name="Plant Biotechnol. J.">
        <title>The red bayberry genome and genetic basis of sex determination.</title>
        <authorList>
            <person name="Jia H.M."/>
            <person name="Jia H.J."/>
            <person name="Cai Q.L."/>
            <person name="Wang Y."/>
            <person name="Zhao H.B."/>
            <person name="Yang W.F."/>
            <person name="Wang G.Y."/>
            <person name="Li Y.H."/>
            <person name="Zhan D.L."/>
            <person name="Shen Y.T."/>
            <person name="Niu Q.F."/>
            <person name="Chang L."/>
            <person name="Qiu J."/>
            <person name="Zhao L."/>
            <person name="Xie H.B."/>
            <person name="Fu W.Y."/>
            <person name="Jin J."/>
            <person name="Li X.W."/>
            <person name="Jiao Y."/>
            <person name="Zhou C.C."/>
            <person name="Tu T."/>
            <person name="Chai C.Y."/>
            <person name="Gao J.L."/>
            <person name="Fan L.J."/>
            <person name="van de Weg E."/>
            <person name="Wang J.Y."/>
            <person name="Gao Z.S."/>
        </authorList>
    </citation>
    <scope>NUCLEOTIDE SEQUENCE [LARGE SCALE GENOMIC DNA]</scope>
    <source>
        <tissue evidence="2">Leaves</tissue>
    </source>
</reference>
<feature type="region of interest" description="Disordered" evidence="1">
    <location>
        <begin position="82"/>
        <end position="139"/>
    </location>
</feature>
<feature type="compositionally biased region" description="Basic and acidic residues" evidence="1">
    <location>
        <begin position="42"/>
        <end position="59"/>
    </location>
</feature>
<feature type="region of interest" description="Disordered" evidence="1">
    <location>
        <begin position="358"/>
        <end position="433"/>
    </location>
</feature>
<dbReference type="AlphaFoldDB" id="A0A6A1V4G9"/>
<keyword evidence="3" id="KW-1185">Reference proteome</keyword>
<dbReference type="OrthoDB" id="1906282at2759"/>
<dbReference type="PANTHER" id="PTHR13445:SF5">
    <property type="entry name" value="PROTEIN TSSC4"/>
    <property type="match status" value="1"/>
</dbReference>
<dbReference type="EMBL" id="RXIC02000025">
    <property type="protein sequence ID" value="KAB1207702.1"/>
    <property type="molecule type" value="Genomic_DNA"/>
</dbReference>
<protein>
    <submittedName>
        <fullName evidence="2">Uncharacterized protein</fullName>
    </submittedName>
</protein>